<evidence type="ECO:0000313" key="3">
    <source>
        <dbReference type="Proteomes" id="UP000661507"/>
    </source>
</evidence>
<evidence type="ECO:0000259" key="1">
    <source>
        <dbReference type="Pfam" id="PF01979"/>
    </source>
</evidence>
<dbReference type="PANTHER" id="PTHR43135">
    <property type="entry name" value="ALPHA-D-RIBOSE 1-METHYLPHOSPHONATE 5-TRIPHOSPHATE DIPHOSPHATASE"/>
    <property type="match status" value="1"/>
</dbReference>
<name>A0A917KPA5_9PROT</name>
<sequence length="393" mass="39868">MRVLRPERMLDGNGSALAAGSALLLDGDRIAAILPPGAVVPAGAIELALPPDCTLLPGLIDLHDYLSVDPDRPDPMRQMFSSDVALRRSVAQRHLRRDLLSGVTTQRIMGEGGGLDRVIAAELRAGALAGPMLVLSGAPIAPTGSHQQRPTGGLDSEAALLGAVEDAVAAGQGWIKLVATGGVNGSGIGPTDCAYAPKLLRRATEAAHAAGLRVAVAAQGGPAVRAAADAGAETLEHGALLDADDVAALAANGMAWVVTPGRFLRADGIPLAAARNPEVARRLSRVRAALASAVPLAVRLGVRLGLGADNMHGRFGDDVGQLAALGAPAATAIAAATGNGAAVLGLSDRGWLHPGLRADLLLVDGDPLLAPDALQRVRGVFNGGRYYTLAELA</sequence>
<accession>A0A917KPA5</accession>
<dbReference type="PANTHER" id="PTHR43135:SF3">
    <property type="entry name" value="ALPHA-D-RIBOSE 1-METHYLPHOSPHONATE 5-TRIPHOSPHATE DIPHOSPHATASE"/>
    <property type="match status" value="1"/>
</dbReference>
<feature type="domain" description="Amidohydrolase-related" evidence="1">
    <location>
        <begin position="54"/>
        <end position="383"/>
    </location>
</feature>
<dbReference type="GO" id="GO:0016810">
    <property type="term" value="F:hydrolase activity, acting on carbon-nitrogen (but not peptide) bonds"/>
    <property type="evidence" value="ECO:0007669"/>
    <property type="project" value="InterPro"/>
</dbReference>
<dbReference type="InterPro" id="IPR032466">
    <property type="entry name" value="Metal_Hydrolase"/>
</dbReference>
<dbReference type="InterPro" id="IPR006680">
    <property type="entry name" value="Amidohydro-rel"/>
</dbReference>
<dbReference type="Pfam" id="PF01979">
    <property type="entry name" value="Amidohydro_1"/>
    <property type="match status" value="1"/>
</dbReference>
<protein>
    <submittedName>
        <fullName evidence="2">Xaa-Pro dipeptidase</fullName>
    </submittedName>
</protein>
<dbReference type="SUPFAM" id="SSF51338">
    <property type="entry name" value="Composite domain of metallo-dependent hydrolases"/>
    <property type="match status" value="1"/>
</dbReference>
<dbReference type="AlphaFoldDB" id="A0A917KPA5"/>
<gene>
    <name evidence="2" type="ORF">GCM10011320_33550</name>
</gene>
<dbReference type="Gene3D" id="3.20.20.140">
    <property type="entry name" value="Metal-dependent hydrolases"/>
    <property type="match status" value="1"/>
</dbReference>
<reference evidence="2" key="1">
    <citation type="journal article" date="2014" name="Int. J. Syst. Evol. Microbiol.">
        <title>Complete genome sequence of Corynebacterium casei LMG S-19264T (=DSM 44701T), isolated from a smear-ripened cheese.</title>
        <authorList>
            <consortium name="US DOE Joint Genome Institute (JGI-PGF)"/>
            <person name="Walter F."/>
            <person name="Albersmeier A."/>
            <person name="Kalinowski J."/>
            <person name="Ruckert C."/>
        </authorList>
    </citation>
    <scope>NUCLEOTIDE SEQUENCE</scope>
    <source>
        <strain evidence="2">CGMCC 1.3617</strain>
    </source>
</reference>
<proteinExistence type="predicted"/>
<evidence type="ECO:0000313" key="2">
    <source>
        <dbReference type="EMBL" id="GGJ23529.1"/>
    </source>
</evidence>
<dbReference type="EMBL" id="BMKW01000008">
    <property type="protein sequence ID" value="GGJ23529.1"/>
    <property type="molecule type" value="Genomic_DNA"/>
</dbReference>
<dbReference type="RefSeq" id="WP_188968619.1">
    <property type="nucleotide sequence ID" value="NZ_BMKW01000008.1"/>
</dbReference>
<dbReference type="InterPro" id="IPR011059">
    <property type="entry name" value="Metal-dep_hydrolase_composite"/>
</dbReference>
<comment type="caution">
    <text evidence="2">The sequence shown here is derived from an EMBL/GenBank/DDBJ whole genome shotgun (WGS) entry which is preliminary data.</text>
</comment>
<dbReference type="Gene3D" id="2.30.40.10">
    <property type="entry name" value="Urease, subunit C, domain 1"/>
    <property type="match status" value="1"/>
</dbReference>
<dbReference type="InterPro" id="IPR051781">
    <property type="entry name" value="Metallo-dep_Hydrolase"/>
</dbReference>
<organism evidence="2 3">
    <name type="scientific">Neoroseomonas lacus</name>
    <dbReference type="NCBI Taxonomy" id="287609"/>
    <lineage>
        <taxon>Bacteria</taxon>
        <taxon>Pseudomonadati</taxon>
        <taxon>Pseudomonadota</taxon>
        <taxon>Alphaproteobacteria</taxon>
        <taxon>Acetobacterales</taxon>
        <taxon>Acetobacteraceae</taxon>
        <taxon>Neoroseomonas</taxon>
    </lineage>
</organism>
<reference evidence="2" key="2">
    <citation type="submission" date="2020-09" db="EMBL/GenBank/DDBJ databases">
        <authorList>
            <person name="Sun Q."/>
            <person name="Zhou Y."/>
        </authorList>
    </citation>
    <scope>NUCLEOTIDE SEQUENCE</scope>
    <source>
        <strain evidence="2">CGMCC 1.3617</strain>
    </source>
</reference>
<dbReference type="Proteomes" id="UP000661507">
    <property type="component" value="Unassembled WGS sequence"/>
</dbReference>
<dbReference type="SUPFAM" id="SSF51556">
    <property type="entry name" value="Metallo-dependent hydrolases"/>
    <property type="match status" value="1"/>
</dbReference>
<keyword evidence="3" id="KW-1185">Reference proteome</keyword>